<sequence length="187" mass="19525">MSTASPHVLVTAASRHGATAEIAEHLARCLQESAAGRSCGLVAVSVPVERQPDPTRYDAVVLASGVYVGRWLEPARHYAAEHAAALRTRPVWLLSSGPIGDPPFPGDDPHDAGPLQVLVGARAHRVFAGRLDRQLLGFGERAMVAALRAPVGDFRDWDALGAWAGEIAGELAVLALGAPPVPVTSPG</sequence>
<accession>A0A6P0EUB8</accession>
<dbReference type="EMBL" id="JAAGWB010000042">
    <property type="protein sequence ID" value="NEN52189.1"/>
    <property type="molecule type" value="Genomic_DNA"/>
</dbReference>
<dbReference type="InterPro" id="IPR026816">
    <property type="entry name" value="Flavodoxin_dom"/>
</dbReference>
<dbReference type="RefSeq" id="WP_163611868.1">
    <property type="nucleotide sequence ID" value="NZ_JAAGWB010000042.1"/>
</dbReference>
<protein>
    <submittedName>
        <fullName evidence="2">Protoporphyrinogen oxidase</fullName>
    </submittedName>
</protein>
<dbReference type="Pfam" id="PF12724">
    <property type="entry name" value="Flavodoxin_5"/>
    <property type="match status" value="1"/>
</dbReference>
<gene>
    <name evidence="3" type="ORF">G3R41_14830</name>
    <name evidence="2" type="ORF">GCU67_14180</name>
</gene>
<organism evidence="2 4">
    <name type="scientific">Modestobacter muralis</name>
    <dbReference type="NCBI Taxonomy" id="1608614"/>
    <lineage>
        <taxon>Bacteria</taxon>
        <taxon>Bacillati</taxon>
        <taxon>Actinomycetota</taxon>
        <taxon>Actinomycetes</taxon>
        <taxon>Geodermatophilales</taxon>
        <taxon>Geodermatophilaceae</taxon>
        <taxon>Modestobacter</taxon>
    </lineage>
</organism>
<reference evidence="2 4" key="1">
    <citation type="submission" date="2020-01" db="EMBL/GenBank/DDBJ databases">
        <title>the WGS Modestobacter muralis CPCC 204518.</title>
        <authorList>
            <person name="Jiang Z."/>
        </authorList>
    </citation>
    <scope>NUCLEOTIDE SEQUENCE [LARGE SCALE GENOMIC DNA]</scope>
    <source>
        <strain evidence="2 4">DSM 100205</strain>
    </source>
</reference>
<dbReference type="Gene3D" id="3.40.50.360">
    <property type="match status" value="1"/>
</dbReference>
<evidence type="ECO:0000313" key="2">
    <source>
        <dbReference type="EMBL" id="NEK95301.1"/>
    </source>
</evidence>
<evidence type="ECO:0000313" key="5">
    <source>
        <dbReference type="Proteomes" id="UP000471152"/>
    </source>
</evidence>
<name>A0A6P0EUB8_9ACTN</name>
<dbReference type="Proteomes" id="UP000471152">
    <property type="component" value="Unassembled WGS sequence"/>
</dbReference>
<evidence type="ECO:0000313" key="4">
    <source>
        <dbReference type="Proteomes" id="UP000468828"/>
    </source>
</evidence>
<keyword evidence="4" id="KW-1185">Reference proteome</keyword>
<comment type="caution">
    <text evidence="2">The sequence shown here is derived from an EMBL/GenBank/DDBJ whole genome shotgun (WGS) entry which is preliminary data.</text>
</comment>
<dbReference type="EMBL" id="JAAGWH010000040">
    <property type="protein sequence ID" value="NEK95301.1"/>
    <property type="molecule type" value="Genomic_DNA"/>
</dbReference>
<dbReference type="InterPro" id="IPR029039">
    <property type="entry name" value="Flavoprotein-like_sf"/>
</dbReference>
<dbReference type="SUPFAM" id="SSF52218">
    <property type="entry name" value="Flavoproteins"/>
    <property type="match status" value="1"/>
</dbReference>
<dbReference type="Proteomes" id="UP000468828">
    <property type="component" value="Unassembled WGS sequence"/>
</dbReference>
<feature type="domain" description="Flavodoxin" evidence="1">
    <location>
        <begin position="10"/>
        <end position="150"/>
    </location>
</feature>
<evidence type="ECO:0000313" key="3">
    <source>
        <dbReference type="EMBL" id="NEN52189.1"/>
    </source>
</evidence>
<dbReference type="AlphaFoldDB" id="A0A6P0EUB8"/>
<evidence type="ECO:0000259" key="1">
    <source>
        <dbReference type="Pfam" id="PF12724"/>
    </source>
</evidence>
<reference evidence="3 5" key="2">
    <citation type="submission" date="2020-02" db="EMBL/GenBank/DDBJ databases">
        <title>The WGS of Modestobacter muralis DSM 100205.</title>
        <authorList>
            <person name="Jiang Z."/>
        </authorList>
    </citation>
    <scope>NUCLEOTIDE SEQUENCE [LARGE SCALE GENOMIC DNA]</scope>
    <source>
        <strain evidence="3 5">DSM 100205</strain>
    </source>
</reference>
<proteinExistence type="predicted"/>